<gene>
    <name evidence="5" type="ORF">F0562_028462</name>
</gene>
<dbReference type="FunFam" id="3.30.40.10:FF:000239">
    <property type="entry name" value="probable BOI-related E3 ubiquitin-protein ligase 2"/>
    <property type="match status" value="1"/>
</dbReference>
<keyword evidence="4" id="KW-0175">Coiled coil</keyword>
<name>A0A5J5B058_9ASTE</name>
<dbReference type="PROSITE" id="PS00198">
    <property type="entry name" value="4FE4S_FER_1"/>
    <property type="match status" value="1"/>
</dbReference>
<evidence type="ECO:0000313" key="5">
    <source>
        <dbReference type="EMBL" id="KAA8535984.1"/>
    </source>
</evidence>
<keyword evidence="2" id="KW-0863">Zinc-finger</keyword>
<feature type="coiled-coil region" evidence="4">
    <location>
        <begin position="84"/>
        <end position="213"/>
    </location>
</feature>
<proteinExistence type="predicted"/>
<dbReference type="GO" id="GO:0004842">
    <property type="term" value="F:ubiquitin-protein transferase activity"/>
    <property type="evidence" value="ECO:0007669"/>
    <property type="project" value="TreeGrafter"/>
</dbReference>
<accession>A0A5J5B058</accession>
<dbReference type="PANTHER" id="PTHR42647">
    <property type="entry name" value="SBP (S-RIBONUCLEASE BINDING PROTEIN) FAMILY PROTEIN"/>
    <property type="match status" value="1"/>
</dbReference>
<protein>
    <recommendedName>
        <fullName evidence="7">RING-type domain-containing protein</fullName>
    </recommendedName>
</protein>
<dbReference type="OrthoDB" id="1711136at2759"/>
<evidence type="ECO:0000256" key="2">
    <source>
        <dbReference type="ARBA" id="ARBA00022771"/>
    </source>
</evidence>
<evidence type="ECO:0000256" key="3">
    <source>
        <dbReference type="ARBA" id="ARBA00022833"/>
    </source>
</evidence>
<dbReference type="Gene3D" id="3.30.40.10">
    <property type="entry name" value="Zinc/RING finger domain, C3HC4 (zinc finger)"/>
    <property type="match status" value="1"/>
</dbReference>
<dbReference type="PANTHER" id="PTHR42647:SF22">
    <property type="entry name" value="BOI-RELATED E3 UBIQUITIN-PROTEIN LIGASE 2-RELATED"/>
    <property type="match status" value="1"/>
</dbReference>
<reference evidence="5 6" key="1">
    <citation type="submission" date="2019-09" db="EMBL/GenBank/DDBJ databases">
        <title>A chromosome-level genome assembly of the Chinese tupelo Nyssa sinensis.</title>
        <authorList>
            <person name="Yang X."/>
            <person name="Kang M."/>
            <person name="Yang Y."/>
            <person name="Xiong H."/>
            <person name="Wang M."/>
            <person name="Zhang Z."/>
            <person name="Wang Z."/>
            <person name="Wu H."/>
            <person name="Ma T."/>
            <person name="Liu J."/>
            <person name="Xi Z."/>
        </authorList>
    </citation>
    <scope>NUCLEOTIDE SEQUENCE [LARGE SCALE GENOMIC DNA]</scope>
    <source>
        <strain evidence="5">J267</strain>
        <tissue evidence="5">Leaf</tissue>
    </source>
</reference>
<evidence type="ECO:0008006" key="7">
    <source>
        <dbReference type="Google" id="ProtNLM"/>
    </source>
</evidence>
<dbReference type="GO" id="GO:0008270">
    <property type="term" value="F:zinc ion binding"/>
    <property type="evidence" value="ECO:0007669"/>
    <property type="project" value="UniProtKB-KW"/>
</dbReference>
<dbReference type="InterPro" id="IPR017900">
    <property type="entry name" value="4Fe4S_Fe_S_CS"/>
</dbReference>
<keyword evidence="6" id="KW-1185">Reference proteome</keyword>
<keyword evidence="3" id="KW-0862">Zinc</keyword>
<evidence type="ECO:0000313" key="6">
    <source>
        <dbReference type="Proteomes" id="UP000325577"/>
    </source>
</evidence>
<dbReference type="Proteomes" id="UP000325577">
    <property type="component" value="Linkage Group LG16"/>
</dbReference>
<evidence type="ECO:0000256" key="4">
    <source>
        <dbReference type="SAM" id="Coils"/>
    </source>
</evidence>
<dbReference type="InterPro" id="IPR013083">
    <property type="entry name" value="Znf_RING/FYVE/PHD"/>
</dbReference>
<dbReference type="PIRSF" id="PIRSF036836">
    <property type="entry name" value="RNase_bind_SBP1"/>
    <property type="match status" value="1"/>
</dbReference>
<organism evidence="5 6">
    <name type="scientific">Nyssa sinensis</name>
    <dbReference type="NCBI Taxonomy" id="561372"/>
    <lineage>
        <taxon>Eukaryota</taxon>
        <taxon>Viridiplantae</taxon>
        <taxon>Streptophyta</taxon>
        <taxon>Embryophyta</taxon>
        <taxon>Tracheophyta</taxon>
        <taxon>Spermatophyta</taxon>
        <taxon>Magnoliopsida</taxon>
        <taxon>eudicotyledons</taxon>
        <taxon>Gunneridae</taxon>
        <taxon>Pentapetalae</taxon>
        <taxon>asterids</taxon>
        <taxon>Cornales</taxon>
        <taxon>Nyssaceae</taxon>
        <taxon>Nyssa</taxon>
    </lineage>
</organism>
<sequence length="263" mass="30650">MAIQPQLYSENLAFLLGGSQDAFGLNEFCFNASQKQEDIQQQQLQNCDLFPKINSKSHQSKAYSPSITAQIEKQRQEIDRFITLQNERLRLVLEEQRKQQLELLLEKYNAKTLILLKQKDEEIAKYVQRRMELEEFLRRMEIENQMWQRVAKEKEAMVLSLNNTIEQLRESACFNNGAEDAESCCDVMNRGSREDETGENRGHEEEKEEQRRRKMICKSCNSRNSCVIFLPCRHFCSCKACEACLDSCPVCGMTKKANLEVLI</sequence>
<evidence type="ECO:0000256" key="1">
    <source>
        <dbReference type="ARBA" id="ARBA00022723"/>
    </source>
</evidence>
<dbReference type="Pfam" id="PF13920">
    <property type="entry name" value="zf-C3HC4_3"/>
    <property type="match status" value="1"/>
</dbReference>
<dbReference type="AlphaFoldDB" id="A0A5J5B058"/>
<dbReference type="EMBL" id="CM018039">
    <property type="protein sequence ID" value="KAA8535984.1"/>
    <property type="molecule type" value="Genomic_DNA"/>
</dbReference>
<keyword evidence="1" id="KW-0479">Metal-binding</keyword>